<gene>
    <name evidence="1" type="ORF">E2C01_005670</name>
</gene>
<organism evidence="1 2">
    <name type="scientific">Portunus trituberculatus</name>
    <name type="common">Swimming crab</name>
    <name type="synonym">Neptunus trituberculatus</name>
    <dbReference type="NCBI Taxonomy" id="210409"/>
    <lineage>
        <taxon>Eukaryota</taxon>
        <taxon>Metazoa</taxon>
        <taxon>Ecdysozoa</taxon>
        <taxon>Arthropoda</taxon>
        <taxon>Crustacea</taxon>
        <taxon>Multicrustacea</taxon>
        <taxon>Malacostraca</taxon>
        <taxon>Eumalacostraca</taxon>
        <taxon>Eucarida</taxon>
        <taxon>Decapoda</taxon>
        <taxon>Pleocyemata</taxon>
        <taxon>Brachyura</taxon>
        <taxon>Eubrachyura</taxon>
        <taxon>Portunoidea</taxon>
        <taxon>Portunidae</taxon>
        <taxon>Portuninae</taxon>
        <taxon>Portunus</taxon>
    </lineage>
</organism>
<dbReference type="EMBL" id="VSRR010000248">
    <property type="protein sequence ID" value="MPC12953.1"/>
    <property type="molecule type" value="Genomic_DNA"/>
</dbReference>
<sequence length="79" mass="8639">MQCSVCRDPHRYAPLNPWSMAPVSERASPAAGLETVAGLANSEEVPTPHTTKEIFRVANAPSCSPENCLTFWRGIITLR</sequence>
<dbReference type="Proteomes" id="UP000324222">
    <property type="component" value="Unassembled WGS sequence"/>
</dbReference>
<comment type="caution">
    <text evidence="1">The sequence shown here is derived from an EMBL/GenBank/DDBJ whole genome shotgun (WGS) entry which is preliminary data.</text>
</comment>
<keyword evidence="2" id="KW-1185">Reference proteome</keyword>
<evidence type="ECO:0000313" key="1">
    <source>
        <dbReference type="EMBL" id="MPC12953.1"/>
    </source>
</evidence>
<accession>A0A5B7CZR8</accession>
<reference evidence="1 2" key="1">
    <citation type="submission" date="2019-05" db="EMBL/GenBank/DDBJ databases">
        <title>Another draft genome of Portunus trituberculatus and its Hox gene families provides insights of decapod evolution.</title>
        <authorList>
            <person name="Jeong J.-H."/>
            <person name="Song I."/>
            <person name="Kim S."/>
            <person name="Choi T."/>
            <person name="Kim D."/>
            <person name="Ryu S."/>
            <person name="Kim W."/>
        </authorList>
    </citation>
    <scope>NUCLEOTIDE SEQUENCE [LARGE SCALE GENOMIC DNA]</scope>
    <source>
        <tissue evidence="1">Muscle</tissue>
    </source>
</reference>
<evidence type="ECO:0000313" key="2">
    <source>
        <dbReference type="Proteomes" id="UP000324222"/>
    </source>
</evidence>
<dbReference type="AlphaFoldDB" id="A0A5B7CZR8"/>
<protein>
    <submittedName>
        <fullName evidence="1">Uncharacterized protein</fullName>
    </submittedName>
</protein>
<proteinExistence type="predicted"/>
<name>A0A5B7CZR8_PORTR</name>